<name>A0AAN9MV56_CANGL</name>
<sequence>MYAFGCRNSLQSSSLWCTTSLMIHLEGHGMLLVYAKHHVVNIFKGSHPTPGHWRSKVLATLANNHGLIIEQIITSIGFVWLGNYGPEEVQQKIRLP</sequence>
<dbReference type="EMBL" id="JAYMYQ010000001">
    <property type="protein sequence ID" value="KAK7361529.1"/>
    <property type="molecule type" value="Genomic_DNA"/>
</dbReference>
<dbReference type="AlphaFoldDB" id="A0AAN9MV56"/>
<reference evidence="1 2" key="1">
    <citation type="submission" date="2024-01" db="EMBL/GenBank/DDBJ databases">
        <title>The genomes of 5 underutilized Papilionoideae crops provide insights into root nodulation and disease resistanc.</title>
        <authorList>
            <person name="Jiang F."/>
        </authorList>
    </citation>
    <scope>NUCLEOTIDE SEQUENCE [LARGE SCALE GENOMIC DNA]</scope>
    <source>
        <strain evidence="1">LVBAO_FW01</strain>
        <tissue evidence="1">Leaves</tissue>
    </source>
</reference>
<comment type="caution">
    <text evidence="1">The sequence shown here is derived from an EMBL/GenBank/DDBJ whole genome shotgun (WGS) entry which is preliminary data.</text>
</comment>
<protein>
    <submittedName>
        <fullName evidence="1">Uncharacterized protein</fullName>
    </submittedName>
</protein>
<keyword evidence="2" id="KW-1185">Reference proteome</keyword>
<evidence type="ECO:0000313" key="1">
    <source>
        <dbReference type="EMBL" id="KAK7361529.1"/>
    </source>
</evidence>
<accession>A0AAN9MV56</accession>
<dbReference type="Proteomes" id="UP001367508">
    <property type="component" value="Unassembled WGS sequence"/>
</dbReference>
<proteinExistence type="predicted"/>
<organism evidence="1 2">
    <name type="scientific">Canavalia gladiata</name>
    <name type="common">Sword bean</name>
    <name type="synonym">Dolichos gladiatus</name>
    <dbReference type="NCBI Taxonomy" id="3824"/>
    <lineage>
        <taxon>Eukaryota</taxon>
        <taxon>Viridiplantae</taxon>
        <taxon>Streptophyta</taxon>
        <taxon>Embryophyta</taxon>
        <taxon>Tracheophyta</taxon>
        <taxon>Spermatophyta</taxon>
        <taxon>Magnoliopsida</taxon>
        <taxon>eudicotyledons</taxon>
        <taxon>Gunneridae</taxon>
        <taxon>Pentapetalae</taxon>
        <taxon>rosids</taxon>
        <taxon>fabids</taxon>
        <taxon>Fabales</taxon>
        <taxon>Fabaceae</taxon>
        <taxon>Papilionoideae</taxon>
        <taxon>50 kb inversion clade</taxon>
        <taxon>NPAAA clade</taxon>
        <taxon>indigoferoid/millettioid clade</taxon>
        <taxon>Phaseoleae</taxon>
        <taxon>Canavalia</taxon>
    </lineage>
</organism>
<evidence type="ECO:0000313" key="2">
    <source>
        <dbReference type="Proteomes" id="UP001367508"/>
    </source>
</evidence>
<gene>
    <name evidence="1" type="ORF">VNO77_03598</name>
</gene>